<organism evidence="2 3">
    <name type="scientific">Aureobasidium namibiae CBS 147.97</name>
    <dbReference type="NCBI Taxonomy" id="1043004"/>
    <lineage>
        <taxon>Eukaryota</taxon>
        <taxon>Fungi</taxon>
        <taxon>Dikarya</taxon>
        <taxon>Ascomycota</taxon>
        <taxon>Pezizomycotina</taxon>
        <taxon>Dothideomycetes</taxon>
        <taxon>Dothideomycetidae</taxon>
        <taxon>Dothideales</taxon>
        <taxon>Saccotheciaceae</taxon>
        <taxon>Aureobasidium</taxon>
    </lineage>
</organism>
<dbReference type="Proteomes" id="UP000027730">
    <property type="component" value="Unassembled WGS sequence"/>
</dbReference>
<evidence type="ECO:0008006" key="4">
    <source>
        <dbReference type="Google" id="ProtNLM"/>
    </source>
</evidence>
<keyword evidence="3" id="KW-1185">Reference proteome</keyword>
<dbReference type="GeneID" id="25410499"/>
<feature type="region of interest" description="Disordered" evidence="1">
    <location>
        <begin position="156"/>
        <end position="262"/>
    </location>
</feature>
<name>A0A074WJT2_9PEZI</name>
<accession>A0A074WJT2</accession>
<dbReference type="PANTHER" id="PTHR37012">
    <property type="entry name" value="B-ZIP TRANSCRIPTION FACTOR (EUROFUNG)-RELATED"/>
    <property type="match status" value="1"/>
</dbReference>
<dbReference type="OrthoDB" id="4161589at2759"/>
<gene>
    <name evidence="2" type="ORF">M436DRAFT_46299</name>
</gene>
<dbReference type="HOGENOM" id="CLU_020925_1_1_1"/>
<feature type="compositionally biased region" description="Low complexity" evidence="1">
    <location>
        <begin position="206"/>
        <end position="262"/>
    </location>
</feature>
<dbReference type="Pfam" id="PF11905">
    <property type="entry name" value="DUF3425"/>
    <property type="match status" value="1"/>
</dbReference>
<dbReference type="CDD" id="cd14688">
    <property type="entry name" value="bZIP_YAP"/>
    <property type="match status" value="1"/>
</dbReference>
<evidence type="ECO:0000256" key="1">
    <source>
        <dbReference type="SAM" id="MobiDB-lite"/>
    </source>
</evidence>
<feature type="region of interest" description="Disordered" evidence="1">
    <location>
        <begin position="1"/>
        <end position="87"/>
    </location>
</feature>
<sequence>MATTNGSSGYGTPQRDGTMSMPANNGTPLSHTTPDDATGMGAYPAATNGRKRKADGTSSRGVANLTPEQLAKKRANDREAQRAIRERTRNQIETLERRIKELESQQPFQELQNALRQREQVQAENDDLKRRMQTIFSLLQPVAASQGLNGSNLATATAQQSPLPLPTHHPQQASQPPPQALMYPAQPPNLYDQPPFAQHHLHPDLRNLQPNQQPQQPPRQNQSPASAARQYAQAAQAAQLQQQQQQQQQHPQQQQRFSPHQHFQPALAPAPVSQHQHHQLVPEMPSQSFGNFLVEDRKMRPASPAVRDLMPTPTADMPIHLRLPRNQEATNALDSVMLDFMTERRKAAAQGTPSSSLVGPAYPSISSLLNPARAPKSHPLSKLFTDVLANLPEIDQIPEQVACLYIMFLVMRWRIAPTQENFERLPDWIRPIRSQLEVSHPIWFDNVPWPWMREKMIKNAAGYPNERYGPLYCQSLSLNWPYDPQQCLLPRANSVQGAEATSAAVLDDHEEFMINPVFESHMRNLSNWSVGPAFANAMPELVEGVPIKER</sequence>
<proteinExistence type="predicted"/>
<feature type="compositionally biased region" description="Polar residues" evidence="1">
    <location>
        <begin position="1"/>
        <end position="32"/>
    </location>
</feature>
<feature type="compositionally biased region" description="Basic and acidic residues" evidence="1">
    <location>
        <begin position="70"/>
        <end position="87"/>
    </location>
</feature>
<dbReference type="EMBL" id="KL584709">
    <property type="protein sequence ID" value="KEQ73400.1"/>
    <property type="molecule type" value="Genomic_DNA"/>
</dbReference>
<protein>
    <recommendedName>
        <fullName evidence="4">BZIP domain-containing protein</fullName>
    </recommendedName>
</protein>
<dbReference type="InterPro" id="IPR021833">
    <property type="entry name" value="DUF3425"/>
</dbReference>
<dbReference type="AlphaFoldDB" id="A0A074WJT2"/>
<dbReference type="PANTHER" id="PTHR37012:SF2">
    <property type="entry name" value="BZIP DOMAIN-CONTAINING PROTEIN-RELATED"/>
    <property type="match status" value="1"/>
</dbReference>
<dbReference type="Gene3D" id="1.20.5.170">
    <property type="match status" value="1"/>
</dbReference>
<reference evidence="2 3" key="1">
    <citation type="journal article" date="2014" name="BMC Genomics">
        <title>Genome sequencing of four Aureobasidium pullulans varieties: biotechnological potential, stress tolerance, and description of new species.</title>
        <authorList>
            <person name="Gostin Ar C."/>
            <person name="Ohm R.A."/>
            <person name="Kogej T."/>
            <person name="Sonjak S."/>
            <person name="Turk M."/>
            <person name="Zajc J."/>
            <person name="Zalar P."/>
            <person name="Grube M."/>
            <person name="Sun H."/>
            <person name="Han J."/>
            <person name="Sharma A."/>
            <person name="Chiniquy J."/>
            <person name="Ngan C.Y."/>
            <person name="Lipzen A."/>
            <person name="Barry K."/>
            <person name="Grigoriev I.V."/>
            <person name="Gunde-Cimerman N."/>
        </authorList>
    </citation>
    <scope>NUCLEOTIDE SEQUENCE [LARGE SCALE GENOMIC DNA]</scope>
    <source>
        <strain evidence="2 3">CBS 147.97</strain>
    </source>
</reference>
<evidence type="ECO:0000313" key="3">
    <source>
        <dbReference type="Proteomes" id="UP000027730"/>
    </source>
</evidence>
<evidence type="ECO:0000313" key="2">
    <source>
        <dbReference type="EMBL" id="KEQ73400.1"/>
    </source>
</evidence>
<dbReference type="RefSeq" id="XP_013427483.1">
    <property type="nucleotide sequence ID" value="XM_013572029.1"/>
</dbReference>